<dbReference type="Proteomes" id="UP000746471">
    <property type="component" value="Unassembled WGS sequence"/>
</dbReference>
<organism evidence="6 7">
    <name type="scientific">Fusibacter paucivorans</name>
    <dbReference type="NCBI Taxonomy" id="76009"/>
    <lineage>
        <taxon>Bacteria</taxon>
        <taxon>Bacillati</taxon>
        <taxon>Bacillota</taxon>
        <taxon>Clostridia</taxon>
        <taxon>Eubacteriales</taxon>
        <taxon>Eubacteriales Family XII. Incertae Sedis</taxon>
        <taxon>Fusibacter</taxon>
    </lineage>
</organism>
<evidence type="ECO:0000256" key="1">
    <source>
        <dbReference type="ARBA" id="ARBA00001974"/>
    </source>
</evidence>
<evidence type="ECO:0000259" key="5">
    <source>
        <dbReference type="Pfam" id="PF18267"/>
    </source>
</evidence>
<dbReference type="InterPro" id="IPR023753">
    <property type="entry name" value="FAD/NAD-binding_dom"/>
</dbReference>
<dbReference type="InterPro" id="IPR016156">
    <property type="entry name" value="FAD/NAD-linked_Rdtase_dimer_sf"/>
</dbReference>
<dbReference type="Pfam" id="PF07992">
    <property type="entry name" value="Pyr_redox_2"/>
    <property type="match status" value="1"/>
</dbReference>
<dbReference type="InterPro" id="IPR036188">
    <property type="entry name" value="FAD/NAD-bd_sf"/>
</dbReference>
<feature type="domain" description="NADH-rubredoxin oxidoreductase C-terminal" evidence="5">
    <location>
        <begin position="314"/>
        <end position="380"/>
    </location>
</feature>
<dbReference type="Gene3D" id="3.50.50.60">
    <property type="entry name" value="FAD/NAD(P)-binding domain"/>
    <property type="match status" value="2"/>
</dbReference>
<dbReference type="InterPro" id="IPR050260">
    <property type="entry name" value="FAD-bd_OxRdtase"/>
</dbReference>
<gene>
    <name evidence="6" type="ORF">KHM83_11510</name>
</gene>
<comment type="cofactor">
    <cofactor evidence="1">
        <name>FAD</name>
        <dbReference type="ChEBI" id="CHEBI:57692"/>
    </cofactor>
</comment>
<dbReference type="EMBL" id="JAHBCL010000018">
    <property type="protein sequence ID" value="MBS7527309.1"/>
    <property type="molecule type" value="Genomic_DNA"/>
</dbReference>
<evidence type="ECO:0000256" key="2">
    <source>
        <dbReference type="ARBA" id="ARBA00022630"/>
    </source>
</evidence>
<comment type="caution">
    <text evidence="6">The sequence shown here is derived from an EMBL/GenBank/DDBJ whole genome shotgun (WGS) entry which is preliminary data.</text>
</comment>
<dbReference type="RefSeq" id="WP_213237167.1">
    <property type="nucleotide sequence ID" value="NZ_JAHBCL010000018.1"/>
</dbReference>
<dbReference type="Pfam" id="PF18267">
    <property type="entry name" value="Rubredoxin_C"/>
    <property type="match status" value="1"/>
</dbReference>
<evidence type="ECO:0000313" key="7">
    <source>
        <dbReference type="Proteomes" id="UP000746471"/>
    </source>
</evidence>
<name>A0ABS5PQ65_9FIRM</name>
<dbReference type="SUPFAM" id="SSF51905">
    <property type="entry name" value="FAD/NAD(P)-binding domain"/>
    <property type="match status" value="2"/>
</dbReference>
<sequence>MKNKVIIIGNGAAGISAAESIVAQKSLVEVTILTNEDANVYFRPMLSEYLSMDALPKRFYLHDDAWYAEQNITLRKGVQVNRIDATAKQVVLSSGEALTYDKLILAAGSYNFVPPFPGADYANVYNLRTLADANAIRAQITKGKKAVVIGGGLLGLELGWQLLQAGLDVSVVEMMDRLLPRQLDHEASEIFMEKVLATGMKVLTGVGTKAIEGNDHSATGVALDNGDVLPADLVFISIGIRADIKLAQTADLKVNRGILVNSNMETSVADIYACGDCAEFEGINYAIWPEALAQGKTAGLSAIGIHQPYETVIPFNIYHGMNLRLFSMGDVSEGDDVAIKSNGNKEAYEKYFFKNDKIVGGILLGNIAKSSKLKKAIAEGITQDAFDL</sequence>
<dbReference type="PANTHER" id="PTHR43429:SF3">
    <property type="entry name" value="NITRITE REDUCTASE [NAD(P)H]"/>
    <property type="match status" value="1"/>
</dbReference>
<evidence type="ECO:0000259" key="4">
    <source>
        <dbReference type="Pfam" id="PF07992"/>
    </source>
</evidence>
<proteinExistence type="predicted"/>
<reference evidence="6 7" key="1">
    <citation type="submission" date="2021-05" db="EMBL/GenBank/DDBJ databases">
        <title>Fusibacter ferrireducens sp. nov., an anaerobic, sulfur- and Fe-reducing bacterium isolated from the mangrove sediment.</title>
        <authorList>
            <person name="Qiu D."/>
        </authorList>
    </citation>
    <scope>NUCLEOTIDE SEQUENCE [LARGE SCALE GENOMIC DNA]</scope>
    <source>
        <strain evidence="6 7">DSM 12116</strain>
    </source>
</reference>
<keyword evidence="7" id="KW-1185">Reference proteome</keyword>
<accession>A0ABS5PQ65</accession>
<keyword evidence="2" id="KW-0285">Flavoprotein</keyword>
<feature type="domain" description="FAD/NAD(P)-binding" evidence="4">
    <location>
        <begin position="4"/>
        <end position="295"/>
    </location>
</feature>
<dbReference type="PANTHER" id="PTHR43429">
    <property type="entry name" value="PYRIDINE NUCLEOTIDE-DISULFIDE OXIDOREDUCTASE DOMAIN-CONTAINING"/>
    <property type="match status" value="1"/>
</dbReference>
<dbReference type="PRINTS" id="PR00368">
    <property type="entry name" value="FADPNR"/>
</dbReference>
<keyword evidence="3" id="KW-0274">FAD</keyword>
<evidence type="ECO:0000313" key="6">
    <source>
        <dbReference type="EMBL" id="MBS7527309.1"/>
    </source>
</evidence>
<dbReference type="Gene3D" id="3.30.390.30">
    <property type="match status" value="1"/>
</dbReference>
<dbReference type="PRINTS" id="PR00411">
    <property type="entry name" value="PNDRDTASEI"/>
</dbReference>
<evidence type="ECO:0000256" key="3">
    <source>
        <dbReference type="ARBA" id="ARBA00022827"/>
    </source>
</evidence>
<dbReference type="InterPro" id="IPR041575">
    <property type="entry name" value="Rubredoxin_C"/>
</dbReference>
<protein>
    <submittedName>
        <fullName evidence="6">NAD(P)/FAD-dependent oxidoreductase</fullName>
    </submittedName>
</protein>